<name>A0A7W7NQU9_9SPHN</name>
<comment type="caution">
    <text evidence="1">The sequence shown here is derived from an EMBL/GenBank/DDBJ whole genome shotgun (WGS) entry which is preliminary data.</text>
</comment>
<gene>
    <name evidence="1" type="ORF">HNP52_001254</name>
</gene>
<evidence type="ECO:0000313" key="1">
    <source>
        <dbReference type="EMBL" id="MBB4838203.1"/>
    </source>
</evidence>
<dbReference type="AlphaFoldDB" id="A0A7W7NQU9"/>
<reference evidence="1 2" key="1">
    <citation type="submission" date="2020-08" db="EMBL/GenBank/DDBJ databases">
        <title>Functional genomics of gut bacteria from endangered species of beetles.</title>
        <authorList>
            <person name="Carlos-Shanley C."/>
        </authorList>
    </citation>
    <scope>NUCLEOTIDE SEQUENCE [LARGE SCALE GENOMIC DNA]</scope>
    <source>
        <strain evidence="1 2">S00224</strain>
    </source>
</reference>
<evidence type="ECO:0000313" key="2">
    <source>
        <dbReference type="Proteomes" id="UP000575241"/>
    </source>
</evidence>
<keyword evidence="2" id="KW-1185">Reference proteome</keyword>
<sequence>MIVDRREIAQVDHRRPPAAILGRQPRHPLAHLVAIGDRPAPRIGFHAHPLGAQRIELAHRAAVIGQHLDIAIAVQQQLRRQRLDQRLAAAARGHQREQRRIAGLQGRAARAFGHQLHRPLRHRIVAIGVAHLRLVAARPFAHAAGEAARARQSRPRAFAHGLSPEPFHALLLKLAANSRDVPRAAN</sequence>
<organism evidence="1 2">
    <name type="scientific">Sphingomonas kyeonggiensis</name>
    <dbReference type="NCBI Taxonomy" id="1268553"/>
    <lineage>
        <taxon>Bacteria</taxon>
        <taxon>Pseudomonadati</taxon>
        <taxon>Pseudomonadota</taxon>
        <taxon>Alphaproteobacteria</taxon>
        <taxon>Sphingomonadales</taxon>
        <taxon>Sphingomonadaceae</taxon>
        <taxon>Sphingomonas</taxon>
    </lineage>
</organism>
<accession>A0A7W7NQU9</accession>
<protein>
    <submittedName>
        <fullName evidence="1">Uncharacterized protein</fullName>
    </submittedName>
</protein>
<dbReference type="Proteomes" id="UP000575241">
    <property type="component" value="Unassembled WGS sequence"/>
</dbReference>
<dbReference type="EMBL" id="JACHLN010000001">
    <property type="protein sequence ID" value="MBB4838203.1"/>
    <property type="molecule type" value="Genomic_DNA"/>
</dbReference>
<proteinExistence type="predicted"/>